<keyword evidence="6 12" id="KW-0418">Kinase</keyword>
<dbReference type="CDD" id="cd16917">
    <property type="entry name" value="HATPase_UhpB-NarQ-NarX-like"/>
    <property type="match status" value="1"/>
</dbReference>
<dbReference type="Gene3D" id="3.30.565.10">
    <property type="entry name" value="Histidine kinase-like ATPase, C-terminal domain"/>
    <property type="match status" value="1"/>
</dbReference>
<dbReference type="RefSeq" id="WP_322936367.1">
    <property type="nucleotide sequence ID" value="NZ_CP141059.1"/>
</dbReference>
<evidence type="ECO:0000256" key="6">
    <source>
        <dbReference type="ARBA" id="ARBA00022777"/>
    </source>
</evidence>
<feature type="transmembrane region" description="Helical" evidence="9">
    <location>
        <begin position="156"/>
        <end position="176"/>
    </location>
</feature>
<evidence type="ECO:0000313" key="13">
    <source>
        <dbReference type="Proteomes" id="UP001327225"/>
    </source>
</evidence>
<evidence type="ECO:0000256" key="3">
    <source>
        <dbReference type="ARBA" id="ARBA00022553"/>
    </source>
</evidence>
<keyword evidence="9" id="KW-1133">Transmembrane helix</keyword>
<dbReference type="Pfam" id="PF07730">
    <property type="entry name" value="HisKA_3"/>
    <property type="match status" value="1"/>
</dbReference>
<evidence type="ECO:0000256" key="1">
    <source>
        <dbReference type="ARBA" id="ARBA00000085"/>
    </source>
</evidence>
<feature type="domain" description="Histidine kinase/HSP90-like ATPase" evidence="10">
    <location>
        <begin position="311"/>
        <end position="395"/>
    </location>
</feature>
<dbReference type="EC" id="2.7.13.3" evidence="2"/>
<dbReference type="SUPFAM" id="SSF55874">
    <property type="entry name" value="ATPase domain of HSP90 chaperone/DNA topoisomerase II/histidine kinase"/>
    <property type="match status" value="1"/>
</dbReference>
<name>A0ABZ0ZJT3_9ACTN</name>
<keyword evidence="9" id="KW-0472">Membrane</keyword>
<dbReference type="Pfam" id="PF02518">
    <property type="entry name" value="HATPase_c"/>
    <property type="match status" value="1"/>
</dbReference>
<comment type="catalytic activity">
    <reaction evidence="1">
        <text>ATP + protein L-histidine = ADP + protein N-phospho-L-histidine.</text>
        <dbReference type="EC" id="2.7.13.3"/>
    </reaction>
</comment>
<evidence type="ECO:0000256" key="7">
    <source>
        <dbReference type="ARBA" id="ARBA00022840"/>
    </source>
</evidence>
<protein>
    <recommendedName>
        <fullName evidence="2">histidine kinase</fullName>
        <ecNumber evidence="2">2.7.13.3</ecNumber>
    </recommendedName>
</protein>
<dbReference type="PANTHER" id="PTHR24421">
    <property type="entry name" value="NITRATE/NITRITE SENSOR PROTEIN NARX-RELATED"/>
    <property type="match status" value="1"/>
</dbReference>
<feature type="transmembrane region" description="Helical" evidence="9">
    <location>
        <begin position="100"/>
        <end position="118"/>
    </location>
</feature>
<keyword evidence="9" id="KW-0812">Transmembrane</keyword>
<dbReference type="Proteomes" id="UP001327225">
    <property type="component" value="Chromosome"/>
</dbReference>
<accession>A0ABZ0ZJT3</accession>
<dbReference type="InterPro" id="IPR036890">
    <property type="entry name" value="HATPase_C_sf"/>
</dbReference>
<dbReference type="InterPro" id="IPR050482">
    <property type="entry name" value="Sensor_HK_TwoCompSys"/>
</dbReference>
<keyword evidence="13" id="KW-1185">Reference proteome</keyword>
<gene>
    <name evidence="12" type="ORF">SHK19_12215</name>
</gene>
<evidence type="ECO:0000256" key="9">
    <source>
        <dbReference type="SAM" id="Phobius"/>
    </source>
</evidence>
<evidence type="ECO:0000256" key="8">
    <source>
        <dbReference type="ARBA" id="ARBA00023012"/>
    </source>
</evidence>
<sequence>MSTTATGPGPRWLGGAAQLAVAGVLALVVLPVGWTSVVEGEVARPWRWALLAALAALHLAVATARRWPVASFAVGALAELVLVTAPDLGGPTATAAGSEYAPVLLPSSLCFFVLLYAVSAHAARPWPTAALVGGLVGCLLTVVRLWGFAGTALESWTWWLMLSTATVGGTVAAWALGRFRATRAAWIAQLAEQGAADERRRIAREMHDVVAHSLAVVVSHAEAGRLVVAQSPDRASGILATIAGTGREALTEMRGLLGVLRDDEAPTDPQPGLADLPALVERMRTAGLTLEYDAPDLATEVPAVPPGVGLTAYRVVQEALTNVARHARPDAVVRVVVDRPADALQVVVTDDGGAPAVAAAPGRGLTGMRERVEAVGGTLETGPVASGWRVSARMPV</sequence>
<organism evidence="12 13">
    <name type="scientific">Nocardioides bizhenqiangii</name>
    <dbReference type="NCBI Taxonomy" id="3095076"/>
    <lineage>
        <taxon>Bacteria</taxon>
        <taxon>Bacillati</taxon>
        <taxon>Actinomycetota</taxon>
        <taxon>Actinomycetes</taxon>
        <taxon>Propionibacteriales</taxon>
        <taxon>Nocardioidaceae</taxon>
        <taxon>Nocardioides</taxon>
    </lineage>
</organism>
<dbReference type="InterPro" id="IPR011712">
    <property type="entry name" value="Sig_transdc_His_kin_sub3_dim/P"/>
</dbReference>
<evidence type="ECO:0000259" key="11">
    <source>
        <dbReference type="Pfam" id="PF07730"/>
    </source>
</evidence>
<evidence type="ECO:0000256" key="2">
    <source>
        <dbReference type="ARBA" id="ARBA00012438"/>
    </source>
</evidence>
<feature type="transmembrane region" description="Helical" evidence="9">
    <location>
        <begin position="130"/>
        <end position="150"/>
    </location>
</feature>
<feature type="transmembrane region" description="Helical" evidence="9">
    <location>
        <begin position="12"/>
        <end position="34"/>
    </location>
</feature>
<dbReference type="InterPro" id="IPR003594">
    <property type="entry name" value="HATPase_dom"/>
</dbReference>
<feature type="transmembrane region" description="Helical" evidence="9">
    <location>
        <begin position="46"/>
        <end position="62"/>
    </location>
</feature>
<reference evidence="13" key="1">
    <citation type="submission" date="2023-12" db="EMBL/GenBank/DDBJ databases">
        <title>Novel species in genus Nocardioides.</title>
        <authorList>
            <person name="Zhou H."/>
        </authorList>
    </citation>
    <scope>NUCLEOTIDE SEQUENCE [LARGE SCALE GENOMIC DNA]</scope>
    <source>
        <strain evidence="13">HM61</strain>
    </source>
</reference>
<evidence type="ECO:0000313" key="12">
    <source>
        <dbReference type="EMBL" id="WQQ24731.1"/>
    </source>
</evidence>
<dbReference type="GO" id="GO:0016301">
    <property type="term" value="F:kinase activity"/>
    <property type="evidence" value="ECO:0007669"/>
    <property type="project" value="UniProtKB-KW"/>
</dbReference>
<dbReference type="PANTHER" id="PTHR24421:SF10">
    <property type="entry name" value="NITRATE_NITRITE SENSOR PROTEIN NARQ"/>
    <property type="match status" value="1"/>
</dbReference>
<keyword evidence="7" id="KW-0067">ATP-binding</keyword>
<dbReference type="Gene3D" id="1.20.5.1930">
    <property type="match status" value="1"/>
</dbReference>
<keyword evidence="5" id="KW-0547">Nucleotide-binding</keyword>
<keyword evidence="8" id="KW-0902">Two-component regulatory system</keyword>
<evidence type="ECO:0000259" key="10">
    <source>
        <dbReference type="Pfam" id="PF02518"/>
    </source>
</evidence>
<keyword evidence="4" id="KW-0808">Transferase</keyword>
<dbReference type="EMBL" id="CP141059">
    <property type="protein sequence ID" value="WQQ24731.1"/>
    <property type="molecule type" value="Genomic_DNA"/>
</dbReference>
<feature type="transmembrane region" description="Helical" evidence="9">
    <location>
        <begin position="69"/>
        <end position="88"/>
    </location>
</feature>
<keyword evidence="3" id="KW-0597">Phosphoprotein</keyword>
<evidence type="ECO:0000256" key="4">
    <source>
        <dbReference type="ARBA" id="ARBA00022679"/>
    </source>
</evidence>
<proteinExistence type="predicted"/>
<feature type="domain" description="Signal transduction histidine kinase subgroup 3 dimerisation and phosphoacceptor" evidence="11">
    <location>
        <begin position="198"/>
        <end position="263"/>
    </location>
</feature>
<evidence type="ECO:0000256" key="5">
    <source>
        <dbReference type="ARBA" id="ARBA00022741"/>
    </source>
</evidence>